<dbReference type="InterPro" id="IPR023393">
    <property type="entry name" value="START-like_dom_sf"/>
</dbReference>
<evidence type="ECO:0000313" key="1">
    <source>
        <dbReference type="EMBL" id="SFF80384.1"/>
    </source>
</evidence>
<organism evidence="1 2">
    <name type="scientific">Streptomyces mirabilis</name>
    <dbReference type="NCBI Taxonomy" id="68239"/>
    <lineage>
        <taxon>Bacteria</taxon>
        <taxon>Bacillati</taxon>
        <taxon>Actinomycetota</taxon>
        <taxon>Actinomycetes</taxon>
        <taxon>Kitasatosporales</taxon>
        <taxon>Streptomycetaceae</taxon>
        <taxon>Streptomyces</taxon>
    </lineage>
</organism>
<dbReference type="EMBL" id="FONR01000012">
    <property type="protein sequence ID" value="SFF80384.1"/>
    <property type="molecule type" value="Genomic_DNA"/>
</dbReference>
<accession>A0A1I2LM61</accession>
<protein>
    <submittedName>
        <fullName evidence="1">Polyketide cyclase / dehydrase and lipid transport</fullName>
    </submittedName>
</protein>
<dbReference type="Pfam" id="PF10604">
    <property type="entry name" value="Polyketide_cyc2"/>
    <property type="match status" value="1"/>
</dbReference>
<gene>
    <name evidence="1" type="ORF">SAMN02787118_11282</name>
</gene>
<dbReference type="Gene3D" id="3.30.530.20">
    <property type="match status" value="1"/>
</dbReference>
<sequence>MVDHLRGSVLEPVEDAHHSRVDVIAAQHPSGNGVAGQSEEMIPFLQGQTQAADEGRGAAPGDGLRFRAPSDVGLRALTPPPRAPAHFLFMELHRYRFRSVWDFARPPDEVFAVLRVVDDWPLWWPGVRRARRVDEQSGAFLLRSLLPFDLDLTVTGAFEDTESRVLRGVVGGDLEGVSGWSVRPHGTGSRAVLEQDMVARKALIRRLEVPFRPLFRANHYFLTYRGHRGLKAWLDGGQEARRAREEERRSGIRSE</sequence>
<dbReference type="Proteomes" id="UP000181942">
    <property type="component" value="Unassembled WGS sequence"/>
</dbReference>
<evidence type="ECO:0000313" key="2">
    <source>
        <dbReference type="Proteomes" id="UP000181942"/>
    </source>
</evidence>
<name>A0A1I2LM61_9ACTN</name>
<reference evidence="1 2" key="1">
    <citation type="submission" date="2016-10" db="EMBL/GenBank/DDBJ databases">
        <authorList>
            <person name="de Groot N.N."/>
        </authorList>
    </citation>
    <scope>NUCLEOTIDE SEQUENCE [LARGE SCALE GENOMIC DNA]</scope>
    <source>
        <strain evidence="1 2">OK461</strain>
    </source>
</reference>
<dbReference type="AlphaFoldDB" id="A0A1I2LM61"/>
<dbReference type="SUPFAM" id="SSF55961">
    <property type="entry name" value="Bet v1-like"/>
    <property type="match status" value="1"/>
</dbReference>
<proteinExistence type="predicted"/>
<dbReference type="InterPro" id="IPR019587">
    <property type="entry name" value="Polyketide_cyclase/dehydratase"/>
</dbReference>